<evidence type="ECO:0000313" key="3">
    <source>
        <dbReference type="Proteomes" id="UP000298327"/>
    </source>
</evidence>
<protein>
    <submittedName>
        <fullName evidence="2">Uncharacterized protein</fullName>
    </submittedName>
</protein>
<sequence length="259" mass="30239">VHLFVDKRARILLLLRISFREQVISVSARTEITAMPILPSVAGPKRCPASSSLALHRNRASECPKARKKTRSVKRPAKRDFEQEIAAQLKLQYREKDEEIASCRRDVDELSRRVGEHGRATDRLMEGIQEAKEDNKKFWQLHRENKHGFQEVAQGLDEFTKAVDRSRQQNQAHAQQNEAWGRQLSANGKQLDENAQTMEEGMQVVEEYKKQVDRCGQVSDEYKQEVKDLLRRTNIYDDEFRAIRRDVRRLGDELRRAHH</sequence>
<dbReference type="AlphaFoldDB" id="A0A4Y9XMY7"/>
<organism evidence="2 3">
    <name type="scientific">Dentipellis fragilis</name>
    <dbReference type="NCBI Taxonomy" id="205917"/>
    <lineage>
        <taxon>Eukaryota</taxon>
        <taxon>Fungi</taxon>
        <taxon>Dikarya</taxon>
        <taxon>Basidiomycota</taxon>
        <taxon>Agaricomycotina</taxon>
        <taxon>Agaricomycetes</taxon>
        <taxon>Russulales</taxon>
        <taxon>Hericiaceae</taxon>
        <taxon>Dentipellis</taxon>
    </lineage>
</organism>
<reference evidence="2 3" key="1">
    <citation type="submission" date="2019-02" db="EMBL/GenBank/DDBJ databases">
        <title>Genome sequencing of the rare red list fungi Dentipellis fragilis.</title>
        <authorList>
            <person name="Buettner E."/>
            <person name="Kellner H."/>
        </authorList>
    </citation>
    <scope>NUCLEOTIDE SEQUENCE [LARGE SCALE GENOMIC DNA]</scope>
    <source>
        <strain evidence="2 3">DSM 105465</strain>
    </source>
</reference>
<keyword evidence="1" id="KW-0175">Coiled coil</keyword>
<dbReference type="Proteomes" id="UP000298327">
    <property type="component" value="Unassembled WGS sequence"/>
</dbReference>
<evidence type="ECO:0000256" key="1">
    <source>
        <dbReference type="SAM" id="Coils"/>
    </source>
</evidence>
<accession>A0A4Y9XMY7</accession>
<comment type="caution">
    <text evidence="2">The sequence shown here is derived from an EMBL/GenBank/DDBJ whole genome shotgun (WGS) entry which is preliminary data.</text>
</comment>
<dbReference type="Gene3D" id="1.10.287.950">
    <property type="entry name" value="Methyl-accepting chemotaxis protein"/>
    <property type="match status" value="1"/>
</dbReference>
<dbReference type="SUPFAM" id="SSF58104">
    <property type="entry name" value="Methyl-accepting chemotaxis protein (MCP) signaling domain"/>
    <property type="match status" value="1"/>
</dbReference>
<keyword evidence="3" id="KW-1185">Reference proteome</keyword>
<proteinExistence type="predicted"/>
<evidence type="ECO:0000313" key="2">
    <source>
        <dbReference type="EMBL" id="TFY50551.1"/>
    </source>
</evidence>
<feature type="non-terminal residue" evidence="2">
    <location>
        <position position="1"/>
    </location>
</feature>
<dbReference type="OrthoDB" id="10661307at2759"/>
<gene>
    <name evidence="2" type="ORF">EVG20_g11453</name>
</gene>
<name>A0A4Y9XMY7_9AGAM</name>
<dbReference type="EMBL" id="SEOQ01001785">
    <property type="protein sequence ID" value="TFY50551.1"/>
    <property type="molecule type" value="Genomic_DNA"/>
</dbReference>
<feature type="coiled-coil region" evidence="1">
    <location>
        <begin position="86"/>
        <end position="113"/>
    </location>
</feature>